<comment type="catalytic activity">
    <reaction evidence="8">
        <text>L-tyrosyl-[protein] + ATP = O-phospho-L-tyrosyl-[protein] + ADP + H(+)</text>
        <dbReference type="Rhea" id="RHEA:10596"/>
        <dbReference type="Rhea" id="RHEA-COMP:10136"/>
        <dbReference type="Rhea" id="RHEA-COMP:20101"/>
        <dbReference type="ChEBI" id="CHEBI:15378"/>
        <dbReference type="ChEBI" id="CHEBI:30616"/>
        <dbReference type="ChEBI" id="CHEBI:46858"/>
        <dbReference type="ChEBI" id="CHEBI:61978"/>
        <dbReference type="ChEBI" id="CHEBI:456216"/>
        <dbReference type="EC" id="2.7.10.1"/>
    </reaction>
</comment>
<dbReference type="PANTHER" id="PTHR24416">
    <property type="entry name" value="TYROSINE-PROTEIN KINASE RECEPTOR"/>
    <property type="match status" value="1"/>
</dbReference>
<keyword evidence="11" id="KW-1133">Transmembrane helix</keyword>
<reference evidence="15" key="1">
    <citation type="submission" date="2025-08" db="UniProtKB">
        <authorList>
            <consortium name="RefSeq"/>
        </authorList>
    </citation>
    <scope>IDENTIFICATION</scope>
</reference>
<dbReference type="RefSeq" id="XP_055881222.1">
    <property type="nucleotide sequence ID" value="XM_056025247.1"/>
</dbReference>
<dbReference type="InterPro" id="IPR000719">
    <property type="entry name" value="Prot_kinase_dom"/>
</dbReference>
<keyword evidence="5" id="KW-0418">Kinase</keyword>
<dbReference type="PRINTS" id="PR00109">
    <property type="entry name" value="TYRKINASE"/>
</dbReference>
<dbReference type="InterPro" id="IPR050122">
    <property type="entry name" value="RTK"/>
</dbReference>
<feature type="signal peptide" evidence="12">
    <location>
        <begin position="1"/>
        <end position="23"/>
    </location>
</feature>
<dbReference type="GO" id="GO:0004714">
    <property type="term" value="F:transmembrane receptor protein tyrosine kinase activity"/>
    <property type="evidence" value="ECO:0007669"/>
    <property type="project" value="UniProtKB-EC"/>
</dbReference>
<dbReference type="Pfam" id="PF07714">
    <property type="entry name" value="PK_Tyr_Ser-Thr"/>
    <property type="match status" value="1"/>
</dbReference>
<evidence type="ECO:0000256" key="2">
    <source>
        <dbReference type="ARBA" id="ARBA00022553"/>
    </source>
</evidence>
<dbReference type="GO" id="GO:0016477">
    <property type="term" value="P:cell migration"/>
    <property type="evidence" value="ECO:0007669"/>
    <property type="project" value="TreeGrafter"/>
</dbReference>
<dbReference type="InterPro" id="IPR017441">
    <property type="entry name" value="Protein_kinase_ATP_BS"/>
</dbReference>
<dbReference type="AlphaFoldDB" id="A0A9W3A1W7"/>
<keyword evidence="7" id="KW-0829">Tyrosine-protein kinase</keyword>
<keyword evidence="6 9" id="KW-0067">ATP-binding</keyword>
<dbReference type="GO" id="GO:0007399">
    <property type="term" value="P:nervous system development"/>
    <property type="evidence" value="ECO:0007669"/>
    <property type="project" value="TreeGrafter"/>
</dbReference>
<dbReference type="GeneID" id="106054088"/>
<evidence type="ECO:0000256" key="11">
    <source>
        <dbReference type="SAM" id="Phobius"/>
    </source>
</evidence>
<evidence type="ECO:0000256" key="5">
    <source>
        <dbReference type="ARBA" id="ARBA00022777"/>
    </source>
</evidence>
<keyword evidence="12" id="KW-0732">Signal</keyword>
<keyword evidence="2" id="KW-0597">Phosphoprotein</keyword>
<feature type="transmembrane region" description="Helical" evidence="11">
    <location>
        <begin position="206"/>
        <end position="229"/>
    </location>
</feature>
<dbReference type="GO" id="GO:0043235">
    <property type="term" value="C:receptor complex"/>
    <property type="evidence" value="ECO:0007669"/>
    <property type="project" value="TreeGrafter"/>
</dbReference>
<name>A0A9W3A1W7_BIOGL</name>
<evidence type="ECO:0000256" key="12">
    <source>
        <dbReference type="SAM" id="SignalP"/>
    </source>
</evidence>
<feature type="region of interest" description="Disordered" evidence="10">
    <location>
        <begin position="535"/>
        <end position="555"/>
    </location>
</feature>
<dbReference type="InterPro" id="IPR020635">
    <property type="entry name" value="Tyr_kinase_cat_dom"/>
</dbReference>
<proteinExistence type="predicted"/>
<evidence type="ECO:0000256" key="8">
    <source>
        <dbReference type="ARBA" id="ARBA00051243"/>
    </source>
</evidence>
<dbReference type="GO" id="GO:0005886">
    <property type="term" value="C:plasma membrane"/>
    <property type="evidence" value="ECO:0007669"/>
    <property type="project" value="TreeGrafter"/>
</dbReference>
<organism evidence="14 15">
    <name type="scientific">Biomphalaria glabrata</name>
    <name type="common">Bloodfluke planorb</name>
    <name type="synonym">Freshwater snail</name>
    <dbReference type="NCBI Taxonomy" id="6526"/>
    <lineage>
        <taxon>Eukaryota</taxon>
        <taxon>Metazoa</taxon>
        <taxon>Spiralia</taxon>
        <taxon>Lophotrochozoa</taxon>
        <taxon>Mollusca</taxon>
        <taxon>Gastropoda</taxon>
        <taxon>Heterobranchia</taxon>
        <taxon>Euthyneura</taxon>
        <taxon>Panpulmonata</taxon>
        <taxon>Hygrophila</taxon>
        <taxon>Lymnaeoidea</taxon>
        <taxon>Planorbidae</taxon>
        <taxon>Biomphalaria</taxon>
    </lineage>
</organism>
<sequence>MALYHFLCLYSFIIIIIIDPFNSASLASTLNTTSLQSGSTVENKQLCQWDVYFDCVSHRKDVSLYDQTLHLYGKNLSENWTSNFTIEIGGNSCQVLRILSGHLTCNITDINLFSRQLYSQSSTSTEASTMNTPWVKSPTEKKETIAVKVQEVKSETNEQREKTKPNYHQITDHFISYHVTVHSPQCIKSLGVLKISTASLTGRRPLYVGLVICTTILVTIVLLTVAVANKEKITLVKQRLQECKNKRLESLASMKINMNEIILKPKDITIGKLIGSGHFGCVYEGVLKTKDCCLKVAVKTVQDFSSGIPTIKAFIQEAVIMKHLQHPNVLQLIGLVEKQPGIPYVLLPYMEKGDLLTYVRTESVTLSLHEVLKFGADIASGMAYLSSLQFVHRDLAARNCMLDGLNTVKVADFGLCRDICEKGYYSSDNKKMLPIRWMAIESIEHGSYTTKSDVWSLGVVLWELLTRGLTPYPGVDCWDIINYLRYRRLPPPFFCPEQLYFLMMLCWAKTPHIRPTFNRVHSELLRMLGQRSVQFSEEESKPDPQVTSELKKQDGETMCVQEANIFIQRDKNMSESEATKSEPSYKLNEMKPDGLSAILSIEREENSNTSKNKEGDDSDNSYLNLLRELNTKMVDNVDITLADCQFERDLSECAIKVYDQLVEHYVKLQNFKRPVLLKDDQVSSKLDTNVNVALTNNTFCFRPEANQSED</sequence>
<evidence type="ECO:0000256" key="4">
    <source>
        <dbReference type="ARBA" id="ARBA00022741"/>
    </source>
</evidence>
<evidence type="ECO:0000256" key="6">
    <source>
        <dbReference type="ARBA" id="ARBA00022840"/>
    </source>
</evidence>
<gene>
    <name evidence="15" type="primary">LOC106054088</name>
</gene>
<evidence type="ECO:0000313" key="15">
    <source>
        <dbReference type="RefSeq" id="XP_055881222.1"/>
    </source>
</evidence>
<dbReference type="Gene3D" id="1.10.510.10">
    <property type="entry name" value="Transferase(Phosphotransferase) domain 1"/>
    <property type="match status" value="1"/>
</dbReference>
<feature type="binding site" evidence="9">
    <location>
        <position position="299"/>
    </location>
    <ligand>
        <name>ATP</name>
        <dbReference type="ChEBI" id="CHEBI:30616"/>
    </ligand>
</feature>
<dbReference type="CDD" id="cd00192">
    <property type="entry name" value="PTKc"/>
    <property type="match status" value="1"/>
</dbReference>
<feature type="chain" id="PRO_5040975656" evidence="12">
    <location>
        <begin position="24"/>
        <end position="710"/>
    </location>
</feature>
<evidence type="ECO:0000259" key="13">
    <source>
        <dbReference type="PROSITE" id="PS50011"/>
    </source>
</evidence>
<dbReference type="InterPro" id="IPR011009">
    <property type="entry name" value="Kinase-like_dom_sf"/>
</dbReference>
<comment type="subcellular location">
    <subcellularLocation>
        <location evidence="1">Membrane</location>
        <topology evidence="1">Single-pass membrane protein</topology>
    </subcellularLocation>
</comment>
<dbReference type="InterPro" id="IPR001245">
    <property type="entry name" value="Ser-Thr/Tyr_kinase_cat_dom"/>
</dbReference>
<dbReference type="PROSITE" id="PS00109">
    <property type="entry name" value="PROTEIN_KINASE_TYR"/>
    <property type="match status" value="1"/>
</dbReference>
<keyword evidence="11" id="KW-0812">Transmembrane</keyword>
<dbReference type="Proteomes" id="UP001165740">
    <property type="component" value="Chromosome 4"/>
</dbReference>
<evidence type="ECO:0000256" key="9">
    <source>
        <dbReference type="PROSITE-ProRule" id="PRU10141"/>
    </source>
</evidence>
<dbReference type="GO" id="GO:0005524">
    <property type="term" value="F:ATP binding"/>
    <property type="evidence" value="ECO:0007669"/>
    <property type="project" value="UniProtKB-UniRule"/>
</dbReference>
<evidence type="ECO:0000256" key="7">
    <source>
        <dbReference type="ARBA" id="ARBA00023137"/>
    </source>
</evidence>
<keyword evidence="11" id="KW-0472">Membrane</keyword>
<dbReference type="FunFam" id="1.10.510.10:FF:000554">
    <property type="entry name" value="Predicted protein"/>
    <property type="match status" value="1"/>
</dbReference>
<dbReference type="InterPro" id="IPR008266">
    <property type="entry name" value="Tyr_kinase_AS"/>
</dbReference>
<feature type="domain" description="Protein kinase" evidence="13">
    <location>
        <begin position="268"/>
        <end position="524"/>
    </location>
</feature>
<keyword evidence="3" id="KW-0808">Transferase</keyword>
<dbReference type="OrthoDB" id="546826at2759"/>
<dbReference type="GO" id="GO:0007169">
    <property type="term" value="P:cell surface receptor protein tyrosine kinase signaling pathway"/>
    <property type="evidence" value="ECO:0007669"/>
    <property type="project" value="TreeGrafter"/>
</dbReference>
<accession>A0A9W3A1W7</accession>
<dbReference type="PANTHER" id="PTHR24416:SF564">
    <property type="entry name" value="MACROPHAGE-STIMULATING PROTEIN RECEPTOR"/>
    <property type="match status" value="1"/>
</dbReference>
<dbReference type="PROSITE" id="PS50011">
    <property type="entry name" value="PROTEIN_KINASE_DOM"/>
    <property type="match status" value="1"/>
</dbReference>
<dbReference type="Gene3D" id="3.30.200.20">
    <property type="entry name" value="Phosphorylase Kinase, domain 1"/>
    <property type="match status" value="1"/>
</dbReference>
<evidence type="ECO:0000256" key="1">
    <source>
        <dbReference type="ARBA" id="ARBA00004167"/>
    </source>
</evidence>
<protein>
    <submittedName>
        <fullName evidence="15">Insulin receptor-like isoform X1</fullName>
    </submittedName>
</protein>
<keyword evidence="14" id="KW-1185">Reference proteome</keyword>
<evidence type="ECO:0000256" key="10">
    <source>
        <dbReference type="SAM" id="MobiDB-lite"/>
    </source>
</evidence>
<dbReference type="SMART" id="SM00219">
    <property type="entry name" value="TyrKc"/>
    <property type="match status" value="1"/>
</dbReference>
<dbReference type="PROSITE" id="PS00107">
    <property type="entry name" value="PROTEIN_KINASE_ATP"/>
    <property type="match status" value="1"/>
</dbReference>
<keyword evidence="4 9" id="KW-0547">Nucleotide-binding</keyword>
<evidence type="ECO:0000313" key="14">
    <source>
        <dbReference type="Proteomes" id="UP001165740"/>
    </source>
</evidence>
<dbReference type="SUPFAM" id="SSF56112">
    <property type="entry name" value="Protein kinase-like (PK-like)"/>
    <property type="match status" value="1"/>
</dbReference>
<evidence type="ECO:0000256" key="3">
    <source>
        <dbReference type="ARBA" id="ARBA00022679"/>
    </source>
</evidence>